<keyword evidence="2" id="KW-1185">Reference proteome</keyword>
<dbReference type="EMBL" id="LNIX01000029">
    <property type="protein sequence ID" value="OXA41520.1"/>
    <property type="molecule type" value="Genomic_DNA"/>
</dbReference>
<accession>A0A226D8R1</accession>
<evidence type="ECO:0000313" key="1">
    <source>
        <dbReference type="EMBL" id="OXA41520.1"/>
    </source>
</evidence>
<gene>
    <name evidence="1" type="ORF">Fcan01_23837</name>
</gene>
<dbReference type="AlphaFoldDB" id="A0A226D8R1"/>
<protein>
    <submittedName>
        <fullName evidence="1">Uncharacterized protein</fullName>
    </submittedName>
</protein>
<reference evidence="1 2" key="1">
    <citation type="submission" date="2015-12" db="EMBL/GenBank/DDBJ databases">
        <title>The genome of Folsomia candida.</title>
        <authorList>
            <person name="Faddeeva A."/>
            <person name="Derks M.F."/>
            <person name="Anvar Y."/>
            <person name="Smit S."/>
            <person name="Van Straalen N."/>
            <person name="Roelofs D."/>
        </authorList>
    </citation>
    <scope>NUCLEOTIDE SEQUENCE [LARGE SCALE GENOMIC DNA]</scope>
    <source>
        <strain evidence="1 2">VU population</strain>
        <tissue evidence="1">Whole body</tissue>
    </source>
</reference>
<name>A0A226D8R1_FOLCA</name>
<dbReference type="Proteomes" id="UP000198287">
    <property type="component" value="Unassembled WGS sequence"/>
</dbReference>
<organism evidence="1 2">
    <name type="scientific">Folsomia candida</name>
    <name type="common">Springtail</name>
    <dbReference type="NCBI Taxonomy" id="158441"/>
    <lineage>
        <taxon>Eukaryota</taxon>
        <taxon>Metazoa</taxon>
        <taxon>Ecdysozoa</taxon>
        <taxon>Arthropoda</taxon>
        <taxon>Hexapoda</taxon>
        <taxon>Collembola</taxon>
        <taxon>Entomobryomorpha</taxon>
        <taxon>Isotomoidea</taxon>
        <taxon>Isotomidae</taxon>
        <taxon>Proisotominae</taxon>
        <taxon>Folsomia</taxon>
    </lineage>
</organism>
<comment type="caution">
    <text evidence="1">The sequence shown here is derived from an EMBL/GenBank/DDBJ whole genome shotgun (WGS) entry which is preliminary data.</text>
</comment>
<evidence type="ECO:0000313" key="2">
    <source>
        <dbReference type="Proteomes" id="UP000198287"/>
    </source>
</evidence>
<sequence length="199" mass="22642">MGHFDTTPVKMISTKISLLGTWGFLCFFLSNFYQEAIYSALTTQILPPLPETIEELGDSGLKIVTSSSKFKDILLPDLIDNLDKSLFPNFYTTLRNLNKTLTHGSDTPFRVVTLAMVRKNYLFGVVSRIFAGLRESGIYEKWIETYVTKFQSFLSAKEVWMAGESRWLELRLYCFAEKYICQGSWESGGVIKGLKLWGG</sequence>
<proteinExistence type="predicted"/>